<proteinExistence type="predicted"/>
<dbReference type="AlphaFoldDB" id="A0AA37VA61"/>
<feature type="region of interest" description="Disordered" evidence="1">
    <location>
        <begin position="307"/>
        <end position="329"/>
    </location>
</feature>
<dbReference type="InterPro" id="IPR018764">
    <property type="entry name" value="RskA_C"/>
</dbReference>
<evidence type="ECO:0000313" key="4">
    <source>
        <dbReference type="Proteomes" id="UP001161325"/>
    </source>
</evidence>
<accession>A0AA37VA61</accession>
<organism evidence="3 4">
    <name type="scientific">Roseisolibacter agri</name>
    <dbReference type="NCBI Taxonomy" id="2014610"/>
    <lineage>
        <taxon>Bacteria</taxon>
        <taxon>Pseudomonadati</taxon>
        <taxon>Gemmatimonadota</taxon>
        <taxon>Gemmatimonadia</taxon>
        <taxon>Gemmatimonadales</taxon>
        <taxon>Gemmatimonadaceae</taxon>
        <taxon>Roseisolibacter</taxon>
    </lineage>
</organism>
<protein>
    <recommendedName>
        <fullName evidence="2">Anti-sigma K factor RskA C-terminal domain-containing protein</fullName>
    </recommendedName>
</protein>
<gene>
    <name evidence="3" type="ORF">rosag_16210</name>
</gene>
<dbReference type="Pfam" id="PF10099">
    <property type="entry name" value="RskA_C"/>
    <property type="match status" value="1"/>
</dbReference>
<evidence type="ECO:0000256" key="1">
    <source>
        <dbReference type="SAM" id="MobiDB-lite"/>
    </source>
</evidence>
<dbReference type="Proteomes" id="UP001161325">
    <property type="component" value="Unassembled WGS sequence"/>
</dbReference>
<dbReference type="EMBL" id="BRXS01000002">
    <property type="protein sequence ID" value="GLC25108.1"/>
    <property type="molecule type" value="Genomic_DNA"/>
</dbReference>
<sequence length="329" mass="34049">MLAALAAAACGGGGGGDAPTAPGPAVLALTLAGVGPLDPAREGHYAAWLIAGGDVRPAGRVQLGADGSATVPIAERPARVDSVLVTVEPPGDADPGPSAQRLLVGALRGGRATLGVTGALTRGALPLQERPGQFTLFTTSNNARLGYPSYEEAGVWLFNIVPNETPQRDTWVRLAQLAPAWTYEGWVVRDLGASNAVWLSYGKFVTDDGGAVAEKDDDGWGPLSGIPDYLTAGIDNFPGSDFLANPLGLPLPAGVTLPLDLRERDAAGGSRWSHVITIEPATERGEAMGAARPFLVRPYRDPFGDAGAGRPRAITYRPDGVPHGTAELR</sequence>
<keyword evidence="4" id="KW-1185">Reference proteome</keyword>
<evidence type="ECO:0000313" key="3">
    <source>
        <dbReference type="EMBL" id="GLC25108.1"/>
    </source>
</evidence>
<feature type="domain" description="Anti-sigma K factor RskA C-terminal" evidence="2">
    <location>
        <begin position="11"/>
        <end position="99"/>
    </location>
</feature>
<comment type="caution">
    <text evidence="3">The sequence shown here is derived from an EMBL/GenBank/DDBJ whole genome shotgun (WGS) entry which is preliminary data.</text>
</comment>
<evidence type="ECO:0000259" key="2">
    <source>
        <dbReference type="Pfam" id="PF10099"/>
    </source>
</evidence>
<reference evidence="3" key="1">
    <citation type="submission" date="2022-08" db="EMBL/GenBank/DDBJ databases">
        <title>Draft genome sequencing of Roseisolibacter agri AW1220.</title>
        <authorList>
            <person name="Tobiishi Y."/>
            <person name="Tonouchi A."/>
        </authorList>
    </citation>
    <scope>NUCLEOTIDE SEQUENCE</scope>
    <source>
        <strain evidence="3">AW1220</strain>
    </source>
</reference>
<name>A0AA37VA61_9BACT</name>